<sequence>MSSAVFGVHGYRCRSAAVFVAVAAAMVSCTDAATVMLKLKEEAMRHKGSVAVDGTVKHNSADEYNLNAQNFTNSANGTDYDDKLADVVDDAEMSAVWYLAAFGGLVLFFFVVTCSELFLANPVYARRSADAMHAGYLRRRASGIRNHQHRCMPDTPPPPYHLFAPPSYDDTVKDYGLQRQFLGPAKVSGKTNKKLADVYVVPVHAATTTTTCCTGAGRPPTTMCTASDVKPVTVAELPQTKFK</sequence>
<keyword evidence="1" id="KW-0472">Membrane</keyword>
<keyword evidence="3" id="KW-1185">Reference proteome</keyword>
<proteinExistence type="predicted"/>
<organism evidence="2 3">
    <name type="scientific">Cinara cedri</name>
    <dbReference type="NCBI Taxonomy" id="506608"/>
    <lineage>
        <taxon>Eukaryota</taxon>
        <taxon>Metazoa</taxon>
        <taxon>Ecdysozoa</taxon>
        <taxon>Arthropoda</taxon>
        <taxon>Hexapoda</taxon>
        <taxon>Insecta</taxon>
        <taxon>Pterygota</taxon>
        <taxon>Neoptera</taxon>
        <taxon>Paraneoptera</taxon>
        <taxon>Hemiptera</taxon>
        <taxon>Sternorrhyncha</taxon>
        <taxon>Aphidomorpha</taxon>
        <taxon>Aphidoidea</taxon>
        <taxon>Aphididae</taxon>
        <taxon>Lachninae</taxon>
        <taxon>Cinara</taxon>
    </lineage>
</organism>
<dbReference type="OrthoDB" id="8069116at2759"/>
<dbReference type="Proteomes" id="UP000325440">
    <property type="component" value="Unassembled WGS sequence"/>
</dbReference>
<accession>A0A5E4N9P9</accession>
<evidence type="ECO:0000256" key="1">
    <source>
        <dbReference type="SAM" id="Phobius"/>
    </source>
</evidence>
<keyword evidence="1" id="KW-0812">Transmembrane</keyword>
<dbReference type="EMBL" id="CABPRJ010001920">
    <property type="protein sequence ID" value="VVC41533.1"/>
    <property type="molecule type" value="Genomic_DNA"/>
</dbReference>
<dbReference type="AlphaFoldDB" id="A0A5E4N9P9"/>
<protein>
    <submittedName>
        <fullName evidence="2">Uncharacterized protein</fullName>
    </submittedName>
</protein>
<evidence type="ECO:0000313" key="2">
    <source>
        <dbReference type="EMBL" id="VVC41533.1"/>
    </source>
</evidence>
<gene>
    <name evidence="2" type="ORF">CINCED_3A017975</name>
</gene>
<name>A0A5E4N9P9_9HEMI</name>
<feature type="transmembrane region" description="Helical" evidence="1">
    <location>
        <begin position="95"/>
        <end position="119"/>
    </location>
</feature>
<reference evidence="2 3" key="1">
    <citation type="submission" date="2019-08" db="EMBL/GenBank/DDBJ databases">
        <authorList>
            <person name="Alioto T."/>
            <person name="Alioto T."/>
            <person name="Gomez Garrido J."/>
        </authorList>
    </citation>
    <scope>NUCLEOTIDE SEQUENCE [LARGE SCALE GENOMIC DNA]</scope>
</reference>
<keyword evidence="1" id="KW-1133">Transmembrane helix</keyword>
<evidence type="ECO:0000313" key="3">
    <source>
        <dbReference type="Proteomes" id="UP000325440"/>
    </source>
</evidence>